<dbReference type="AlphaFoldDB" id="R7S2D0"/>
<accession>R7S2D0</accession>
<feature type="compositionally biased region" description="Basic and acidic residues" evidence="1">
    <location>
        <begin position="76"/>
        <end position="93"/>
    </location>
</feature>
<feature type="region of interest" description="Disordered" evidence="1">
    <location>
        <begin position="1"/>
        <end position="23"/>
    </location>
</feature>
<feature type="region of interest" description="Disordered" evidence="1">
    <location>
        <begin position="37"/>
        <end position="121"/>
    </location>
</feature>
<protein>
    <submittedName>
        <fullName evidence="2">Uncharacterized protein</fullName>
    </submittedName>
</protein>
<evidence type="ECO:0000313" key="3">
    <source>
        <dbReference type="Proteomes" id="UP000054196"/>
    </source>
</evidence>
<evidence type="ECO:0000313" key="2">
    <source>
        <dbReference type="EMBL" id="EIN04555.1"/>
    </source>
</evidence>
<dbReference type="RefSeq" id="XP_007388350.1">
    <property type="nucleotide sequence ID" value="XM_007388288.1"/>
</dbReference>
<evidence type="ECO:0000256" key="1">
    <source>
        <dbReference type="SAM" id="MobiDB-lite"/>
    </source>
</evidence>
<dbReference type="Proteomes" id="UP000054196">
    <property type="component" value="Unassembled WGS sequence"/>
</dbReference>
<dbReference type="EMBL" id="JH687554">
    <property type="protein sequence ID" value="EIN04555.1"/>
    <property type="molecule type" value="Genomic_DNA"/>
</dbReference>
<dbReference type="KEGG" id="psq:PUNSTDRAFT_138599"/>
<gene>
    <name evidence="2" type="ORF">PUNSTDRAFT_138599</name>
</gene>
<dbReference type="GeneID" id="18880116"/>
<reference evidence="3" key="1">
    <citation type="journal article" date="2012" name="Science">
        <title>The Paleozoic origin of enzymatic lignin decomposition reconstructed from 31 fungal genomes.</title>
        <authorList>
            <person name="Floudas D."/>
            <person name="Binder M."/>
            <person name="Riley R."/>
            <person name="Barry K."/>
            <person name="Blanchette R.A."/>
            <person name="Henrissat B."/>
            <person name="Martinez A.T."/>
            <person name="Otillar R."/>
            <person name="Spatafora J.W."/>
            <person name="Yadav J.S."/>
            <person name="Aerts A."/>
            <person name="Benoit I."/>
            <person name="Boyd A."/>
            <person name="Carlson A."/>
            <person name="Copeland A."/>
            <person name="Coutinho P.M."/>
            <person name="de Vries R.P."/>
            <person name="Ferreira P."/>
            <person name="Findley K."/>
            <person name="Foster B."/>
            <person name="Gaskell J."/>
            <person name="Glotzer D."/>
            <person name="Gorecki P."/>
            <person name="Heitman J."/>
            <person name="Hesse C."/>
            <person name="Hori C."/>
            <person name="Igarashi K."/>
            <person name="Jurgens J.A."/>
            <person name="Kallen N."/>
            <person name="Kersten P."/>
            <person name="Kohler A."/>
            <person name="Kuees U."/>
            <person name="Kumar T.K.A."/>
            <person name="Kuo A."/>
            <person name="LaButti K."/>
            <person name="Larrondo L.F."/>
            <person name="Lindquist E."/>
            <person name="Ling A."/>
            <person name="Lombard V."/>
            <person name="Lucas S."/>
            <person name="Lundell T."/>
            <person name="Martin R."/>
            <person name="McLaughlin D.J."/>
            <person name="Morgenstern I."/>
            <person name="Morin E."/>
            <person name="Murat C."/>
            <person name="Nagy L.G."/>
            <person name="Nolan M."/>
            <person name="Ohm R.A."/>
            <person name="Patyshakuliyeva A."/>
            <person name="Rokas A."/>
            <person name="Ruiz-Duenas F.J."/>
            <person name="Sabat G."/>
            <person name="Salamov A."/>
            <person name="Samejima M."/>
            <person name="Schmutz J."/>
            <person name="Slot J.C."/>
            <person name="St John F."/>
            <person name="Stenlid J."/>
            <person name="Sun H."/>
            <person name="Sun S."/>
            <person name="Syed K."/>
            <person name="Tsang A."/>
            <person name="Wiebenga A."/>
            <person name="Young D."/>
            <person name="Pisabarro A."/>
            <person name="Eastwood D.C."/>
            <person name="Martin F."/>
            <person name="Cullen D."/>
            <person name="Grigoriev I.V."/>
            <person name="Hibbett D.S."/>
        </authorList>
    </citation>
    <scope>NUCLEOTIDE SEQUENCE [LARGE SCALE GENOMIC DNA]</scope>
    <source>
        <strain evidence="3">HHB-11173 SS5</strain>
    </source>
</reference>
<feature type="region of interest" description="Disordered" evidence="1">
    <location>
        <begin position="161"/>
        <end position="196"/>
    </location>
</feature>
<dbReference type="HOGENOM" id="CLU_585432_0_0_1"/>
<sequence>MEPQLHATTSSAARSPERRASAYAGWCDAVTSLRRELKPIHTTEPQTRASAAPTDAAPAVRRNPPRAARAQKRHRSPDVAKENRKRRRGDDAPPLKTTVSRPSSGPRRKRTRRMAAEVHKMRCEAEDARRLVVETHEAITLATASVKNLVQDIDTISVYRPTTSSHKEASRNDTANPTPNHTGGDAPSQDLRPGQSVNKEPLDIEAAIAAFKQTQLVGSTNICRSYSATDRRALVKALSALGIIDGCTCRPTPDQQRRINRTTTLFLRPRPRIGVDAQGVPFQDWSDYPIEKDDNPNKIRWIKRESIIERHLYDDNNNHNINHSLEPTRPVALYPRRRRTFAKQPEIQFRHIPPHILDTLEAWHLELGRCGDCIVRAMRSFPLWIVGVKSTLPEGYEYGAPIFVNAGKNEIIEWDDDIRSWRHSVLDNYRWIPAEELEVRPSDRAADPNIVNGTVKVPIPLPGWIPSEG</sequence>
<keyword evidence="3" id="KW-1185">Reference proteome</keyword>
<proteinExistence type="predicted"/>
<name>R7S2D0_PUNST</name>
<organism evidence="2 3">
    <name type="scientific">Punctularia strigosozonata (strain HHB-11173)</name>
    <name type="common">White-rot fungus</name>
    <dbReference type="NCBI Taxonomy" id="741275"/>
    <lineage>
        <taxon>Eukaryota</taxon>
        <taxon>Fungi</taxon>
        <taxon>Dikarya</taxon>
        <taxon>Basidiomycota</taxon>
        <taxon>Agaricomycotina</taxon>
        <taxon>Agaricomycetes</taxon>
        <taxon>Corticiales</taxon>
        <taxon>Punctulariaceae</taxon>
        <taxon>Punctularia</taxon>
    </lineage>
</organism>
<feature type="compositionally biased region" description="Polar residues" evidence="1">
    <location>
        <begin position="172"/>
        <end position="181"/>
    </location>
</feature>
<feature type="compositionally biased region" description="Low complexity" evidence="1">
    <location>
        <begin position="49"/>
        <end position="68"/>
    </location>
</feature>